<evidence type="ECO:0000259" key="5">
    <source>
        <dbReference type="Pfam" id="PF04542"/>
    </source>
</evidence>
<feature type="domain" description="RNA polymerase sigma-70 region 2" evidence="5">
    <location>
        <begin position="13"/>
        <end position="74"/>
    </location>
</feature>
<dbReference type="InterPro" id="IPR007627">
    <property type="entry name" value="RNA_pol_sigma70_r2"/>
</dbReference>
<dbReference type="PANTHER" id="PTHR43133:SF45">
    <property type="entry name" value="RNA POLYMERASE ECF-TYPE SIGMA FACTOR"/>
    <property type="match status" value="1"/>
</dbReference>
<evidence type="ECO:0000256" key="4">
    <source>
        <dbReference type="ARBA" id="ARBA00023163"/>
    </source>
</evidence>
<dbReference type="RefSeq" id="WP_249971873.1">
    <property type="nucleotide sequence ID" value="NZ_JAMFLZ010000001.1"/>
</dbReference>
<keyword evidence="3" id="KW-0731">Sigma factor</keyword>
<keyword evidence="4" id="KW-0804">Transcription</keyword>
<protein>
    <submittedName>
        <fullName evidence="7">Sigma-70 family RNA polymerase sigma factor</fullName>
    </submittedName>
</protein>
<dbReference type="NCBIfam" id="TIGR02937">
    <property type="entry name" value="sigma70-ECF"/>
    <property type="match status" value="1"/>
</dbReference>
<evidence type="ECO:0000256" key="2">
    <source>
        <dbReference type="ARBA" id="ARBA00023015"/>
    </source>
</evidence>
<sequence>MTKELEHLFIKILEQNQQKLFRICSVYSKNTEDTKDLLQEVLVHIWKSMPSFEAKSSIETWVYRITLNTCLRFRSNDIKKQKRFISTNNLNDFGLQTEAENEDQREKLVQLRNCINILNKGDKAIISLYLEKLPYKEISNITGLSENNVAVKIKRIKKKLLNCINKTL</sequence>
<organism evidence="7 8">
    <name type="scientific">Jejuia spongiicola</name>
    <dbReference type="NCBI Taxonomy" id="2942207"/>
    <lineage>
        <taxon>Bacteria</taxon>
        <taxon>Pseudomonadati</taxon>
        <taxon>Bacteroidota</taxon>
        <taxon>Flavobacteriia</taxon>
        <taxon>Flavobacteriales</taxon>
        <taxon>Flavobacteriaceae</taxon>
        <taxon>Jejuia</taxon>
    </lineage>
</organism>
<dbReference type="Gene3D" id="1.10.10.10">
    <property type="entry name" value="Winged helix-like DNA-binding domain superfamily/Winged helix DNA-binding domain"/>
    <property type="match status" value="1"/>
</dbReference>
<dbReference type="SUPFAM" id="SSF88659">
    <property type="entry name" value="Sigma3 and sigma4 domains of RNA polymerase sigma factors"/>
    <property type="match status" value="1"/>
</dbReference>
<dbReference type="InterPro" id="IPR036388">
    <property type="entry name" value="WH-like_DNA-bd_sf"/>
</dbReference>
<dbReference type="SUPFAM" id="SSF88946">
    <property type="entry name" value="Sigma2 domain of RNA polymerase sigma factors"/>
    <property type="match status" value="1"/>
</dbReference>
<proteinExistence type="inferred from homology"/>
<dbReference type="InterPro" id="IPR014284">
    <property type="entry name" value="RNA_pol_sigma-70_dom"/>
</dbReference>
<evidence type="ECO:0000256" key="3">
    <source>
        <dbReference type="ARBA" id="ARBA00023082"/>
    </source>
</evidence>
<gene>
    <name evidence="7" type="ORF">M3P09_02395</name>
</gene>
<dbReference type="InterPro" id="IPR039425">
    <property type="entry name" value="RNA_pol_sigma-70-like"/>
</dbReference>
<keyword evidence="8" id="KW-1185">Reference proteome</keyword>
<dbReference type="InterPro" id="IPR013325">
    <property type="entry name" value="RNA_pol_sigma_r2"/>
</dbReference>
<comment type="caution">
    <text evidence="7">The sequence shown here is derived from an EMBL/GenBank/DDBJ whole genome shotgun (WGS) entry which is preliminary data.</text>
</comment>
<dbReference type="InterPro" id="IPR013324">
    <property type="entry name" value="RNA_pol_sigma_r3/r4-like"/>
</dbReference>
<evidence type="ECO:0000313" key="7">
    <source>
        <dbReference type="EMBL" id="MCL6293825.1"/>
    </source>
</evidence>
<dbReference type="Pfam" id="PF04542">
    <property type="entry name" value="Sigma70_r2"/>
    <property type="match status" value="1"/>
</dbReference>
<dbReference type="PANTHER" id="PTHR43133">
    <property type="entry name" value="RNA POLYMERASE ECF-TYPE SIGMA FACTO"/>
    <property type="match status" value="1"/>
</dbReference>
<evidence type="ECO:0000259" key="6">
    <source>
        <dbReference type="Pfam" id="PF08281"/>
    </source>
</evidence>
<dbReference type="Pfam" id="PF08281">
    <property type="entry name" value="Sigma70_r4_2"/>
    <property type="match status" value="1"/>
</dbReference>
<reference evidence="7" key="1">
    <citation type="submission" date="2022-05" db="EMBL/GenBank/DDBJ databases">
        <authorList>
            <person name="Park J.-S."/>
        </authorList>
    </citation>
    <scope>NUCLEOTIDE SEQUENCE</scope>
    <source>
        <strain evidence="7">2012CJ34-3</strain>
    </source>
</reference>
<name>A0ABT0QA35_9FLAO</name>
<comment type="similarity">
    <text evidence="1">Belongs to the sigma-70 factor family. ECF subfamily.</text>
</comment>
<evidence type="ECO:0000256" key="1">
    <source>
        <dbReference type="ARBA" id="ARBA00010641"/>
    </source>
</evidence>
<dbReference type="EMBL" id="JAMFLZ010000001">
    <property type="protein sequence ID" value="MCL6293825.1"/>
    <property type="molecule type" value="Genomic_DNA"/>
</dbReference>
<accession>A0ABT0QA35</accession>
<feature type="domain" description="RNA polymerase sigma factor 70 region 4 type 2" evidence="6">
    <location>
        <begin position="109"/>
        <end position="160"/>
    </location>
</feature>
<keyword evidence="2" id="KW-0805">Transcription regulation</keyword>
<evidence type="ECO:0000313" key="8">
    <source>
        <dbReference type="Proteomes" id="UP001165381"/>
    </source>
</evidence>
<dbReference type="Proteomes" id="UP001165381">
    <property type="component" value="Unassembled WGS sequence"/>
</dbReference>
<dbReference type="Gene3D" id="1.10.1740.10">
    <property type="match status" value="1"/>
</dbReference>
<dbReference type="InterPro" id="IPR013249">
    <property type="entry name" value="RNA_pol_sigma70_r4_t2"/>
</dbReference>